<proteinExistence type="inferred from homology"/>
<reference evidence="3 4" key="1">
    <citation type="submission" date="2025-05" db="UniProtKB">
        <authorList>
            <consortium name="RefSeq"/>
        </authorList>
    </citation>
    <scope>IDENTIFICATION</scope>
</reference>
<dbReference type="RefSeq" id="XP_052740271.1">
    <property type="nucleotide sequence ID" value="XM_052884311.1"/>
</dbReference>
<dbReference type="GeneID" id="112046496"/>
<dbReference type="Proteomes" id="UP001652582">
    <property type="component" value="Chromosome 11"/>
</dbReference>
<comment type="similarity">
    <text evidence="1">Belongs to the asteroid family.</text>
</comment>
<protein>
    <submittedName>
        <fullName evidence="3 4">Uncharacterized protein LOC112046496</fullName>
    </submittedName>
</protein>
<dbReference type="AlphaFoldDB" id="A0A6J1MTD2"/>
<dbReference type="InterPro" id="IPR026832">
    <property type="entry name" value="Asteroid"/>
</dbReference>
<gene>
    <name evidence="3 4" type="primary">LOC112046496</name>
</gene>
<dbReference type="PANTHER" id="PTHR15665">
    <property type="entry name" value="ASTEROID PROTEIN"/>
    <property type="match status" value="1"/>
</dbReference>
<evidence type="ECO:0000313" key="4">
    <source>
        <dbReference type="RefSeq" id="XP_052740271.1"/>
    </source>
</evidence>
<evidence type="ECO:0000313" key="2">
    <source>
        <dbReference type="Proteomes" id="UP001652582"/>
    </source>
</evidence>
<dbReference type="RefSeq" id="XP_023938900.2">
    <property type="nucleotide sequence ID" value="XM_024083132.2"/>
</dbReference>
<dbReference type="PANTHER" id="PTHR15665:SF1">
    <property type="entry name" value="PROTEIN ASTEROID HOMOLOG 1"/>
    <property type="match status" value="1"/>
</dbReference>
<dbReference type="SUPFAM" id="SSF88723">
    <property type="entry name" value="PIN domain-like"/>
    <property type="match status" value="1"/>
</dbReference>
<evidence type="ECO:0000313" key="3">
    <source>
        <dbReference type="RefSeq" id="XP_023938900.2"/>
    </source>
</evidence>
<evidence type="ECO:0000256" key="1">
    <source>
        <dbReference type="ARBA" id="ARBA00007398"/>
    </source>
</evidence>
<dbReference type="OrthoDB" id="25987at2759"/>
<name>A0A6J1MTD2_BICAN</name>
<dbReference type="InterPro" id="IPR029060">
    <property type="entry name" value="PIN-like_dom_sf"/>
</dbReference>
<sequence length="608" mass="70850">MRIPGLTPFLLRDLKTSKLKDTTVVIDGENILTNVSKVPHFGCESDKIANSVKNHLIKFKKAKLDCYFVFKREIDDDKKSLDRSRADARLRKALTGEIYKKDEDTHVRICTKDIWFQTVEEMGFKYTVSDGDHVTECIALAVKLSCPLIGNNMQYFFSQAEYVPELKTKLDKNDNLLCQIYTLSSFLEKYNMTEEKVILFIMLSDLHIYKENHFKKFFEHNNILCPSGRSTSTFLEKLIKFVAQNSNEDIINRLSHVIEFFVPLDFLYKKNRLETLIQNRKNTDTKMTLYVTDKTKCQFTVMDPDWFEKGLFCKYIPMPYINMYKSETVQVREKISIPIVQYAFDLLTNFKHKMNAQKRNLNPCSSKDILECESSIPKPEYKATLSVFENGWDDIKQLNLFEHFVTETLQTFDFERLGRVPADCRLLLVALVYYSRKKSDVTLEIYSILLSYVMLSVVTEKLSKDGSRSKNTKNVSEQLFIDSLTDRDLVTAADCDIAWSIMKEYFNFSNEELSHILNWNALQPFTEFQCCLKELNNLNQLCGSQFDRTVYSRTYNSTIVYKIFNAMKKSGCQDGFQFIQNKLRPAPTVLAYLSGILGIYESIYHDYN</sequence>
<keyword evidence="2" id="KW-1185">Reference proteome</keyword>
<dbReference type="KEGG" id="bany:112046496"/>
<accession>A0A6J1MTD2</accession>
<organism evidence="2 3">
    <name type="scientific">Bicyclus anynana</name>
    <name type="common">Squinting bush brown butterfly</name>
    <dbReference type="NCBI Taxonomy" id="110368"/>
    <lineage>
        <taxon>Eukaryota</taxon>
        <taxon>Metazoa</taxon>
        <taxon>Ecdysozoa</taxon>
        <taxon>Arthropoda</taxon>
        <taxon>Hexapoda</taxon>
        <taxon>Insecta</taxon>
        <taxon>Pterygota</taxon>
        <taxon>Neoptera</taxon>
        <taxon>Endopterygota</taxon>
        <taxon>Lepidoptera</taxon>
        <taxon>Glossata</taxon>
        <taxon>Ditrysia</taxon>
        <taxon>Papilionoidea</taxon>
        <taxon>Nymphalidae</taxon>
        <taxon>Satyrinae</taxon>
        <taxon>Satyrini</taxon>
        <taxon>Mycalesina</taxon>
        <taxon>Bicyclus</taxon>
    </lineage>
</organism>